<feature type="compositionally biased region" description="Low complexity" evidence="7">
    <location>
        <begin position="441"/>
        <end position="463"/>
    </location>
</feature>
<keyword evidence="10" id="KW-1185">Reference proteome</keyword>
<gene>
    <name evidence="9" type="ORF">PENTCL1PPCAC_12600</name>
</gene>
<feature type="compositionally biased region" description="Low complexity" evidence="7">
    <location>
        <begin position="1235"/>
        <end position="1245"/>
    </location>
</feature>
<evidence type="ECO:0000313" key="10">
    <source>
        <dbReference type="Proteomes" id="UP001432027"/>
    </source>
</evidence>
<dbReference type="InterPro" id="IPR036322">
    <property type="entry name" value="WD40_repeat_dom_sf"/>
</dbReference>
<dbReference type="SUPFAM" id="SSF50978">
    <property type="entry name" value="WD40 repeat-like"/>
    <property type="match status" value="1"/>
</dbReference>
<evidence type="ECO:0000256" key="7">
    <source>
        <dbReference type="SAM" id="MobiDB-lite"/>
    </source>
</evidence>
<feature type="repeat" description="WD" evidence="6">
    <location>
        <begin position="151"/>
        <end position="193"/>
    </location>
</feature>
<dbReference type="PANTHER" id="PTHR46200:SF1">
    <property type="entry name" value="GATOR COMPLEX PROTEIN WDR24"/>
    <property type="match status" value="1"/>
</dbReference>
<keyword evidence="4" id="KW-0677">Repeat</keyword>
<evidence type="ECO:0000256" key="4">
    <source>
        <dbReference type="ARBA" id="ARBA00022737"/>
    </source>
</evidence>
<feature type="repeat" description="WD" evidence="6">
    <location>
        <begin position="241"/>
        <end position="275"/>
    </location>
</feature>
<feature type="region of interest" description="Disordered" evidence="7">
    <location>
        <begin position="673"/>
        <end position="752"/>
    </location>
</feature>
<dbReference type="PANTHER" id="PTHR46200">
    <property type="entry name" value="GATOR COMPLEX PROTEIN WDR24"/>
    <property type="match status" value="1"/>
</dbReference>
<dbReference type="GO" id="GO:0034198">
    <property type="term" value="P:cellular response to amino acid starvation"/>
    <property type="evidence" value="ECO:0007669"/>
    <property type="project" value="TreeGrafter"/>
</dbReference>
<sequence>RVHFGLNPISEVREVRPVPRIPADPSDYSANPERELGIEDDSDDEPIYIANQRGRIVQSGEPLDALTVNIDGTKFCAGGSRGVLKVYNVHDDNTLEESVNFRRIKSKRLTLLYSPLDVCWNPIIENRIGSTSTNGAVVFWDVEQGRLDFHYKEHTRSATSIKFHPKEPDIVISGSKDASVLMYDIRVGSSVHKFASGSFDAVRDLQWCMQDGQDDLFAACDDSGAVRLWDRRRIDKPYLVFHAHHGYVSSVQFAPKARFMLATGGGRDKHIKIWDWSRPIDEGPTYQIETVAPVGKALWRPHGDGSTQLASCSVVNDIVVHFWDIRRPFLPYASFHDHKDSVVALAFFPQDETRFISGGKDGLVIINDFRAHARYPINYANDVSLDTAPDGLIGVAVNSLGPQKAPFIEKQAADSIYSNPKPPRQPFRLHSILSNASSAHSAASSSSSSSSGRGTASSSLSTSPKFSLKPQRHVTVIDPKAREKGPLPTRPLPRSRISAAADLHAAAIAANSTYDPFRGPTQSLIRCGQPDHAAKHLTERCFVEMALEYRMGGASPPQLAGYNSDVAERHGLHDVARSWRLMTGLVLHELRQSGYPPEWRTDEIERRKGRVEQLAMQMAEEGEYMTRTVYMENGEPQPGVRQAIRPCDLVADFALDRYEPGFRDDVLLRKKRRGRRQVARNADGTLTVNKHERRREDDTSGEEDGEREEDSEKRTSRLARWRMRTKLRAKDKTNLERVPRTEAPSPVHDPMDDDARYGTFGEYHYGLQPTDVRRKTNEDLAWHGSSRSAHTWRTLPNEAFAVQETVGVRIEEDEKRGVMRMKRWGESEESDLPTPPPDSPEEAETAASSVEELMRRHADANDIQTCAVIAIVFGRLMIDLLGEPLVFSWIAAYESMLDRLRLMTAVTEVRKYCVLPAIAGKSLAGTFLKLGCMSCRKLVSGGKCEKCGRSVAATLCAVCHRSLTGLGWSCGGCGHASHSKHARDWFDRIPQCPVVGCDCECAYWAPPVDTQPLLLRPKSLKQRPGKTPQRTMTVETFLLCDQLMAAELQEEYYRRKTWRMRAHLGSPAYIQKLIMERNKKVAKLRRHGHNIGLMEYSDWRELSSSSEEDVFVYRKGKRIRMRRKKKGKRDKDGRKFMTSMPGFSGALSRRLRSLEEADDEDKEVRKRRREKMKKMGSILESEDEKEGEVKEVNQEEEEEELEEVPWECSCGGCPDCRLMRGWRREWDAMERMRGATRATRGTGVRWTRRGRGGKEEESRRKRDGFATSLQRAMHREWGQRPRWKRPRARRWRPIVREGVVDSDDEERSDDSCATVIDRHRLPSNTPTKFKRVRPGMGMGKEPRIPEEYRSNYATFTLESLAQMLEWQAVEWQRQLGVRRSLPRAFYRHPLFGMNKEELLEMPFSRLLSHLSDVNGVLRRLFSQRGAVRVHAQRVRPRGGGWRKRGRGLSGCGYSMKEWGRRRKNGRMNRWSAAILTPRQPRLHYNPARADYGRRLMEEEEAEGEGGGKRRKENFISAFSRSIPGWSSMGIKRRIKVLTMRRYAETMAKRNRESTRVRYEKWKRMEDKVWIGKNPPPSRRLFDPQEKEKAEKKRKEKEERERELTKTLSERNLLDDLKALGVTDSRLPRVGEPKPPCVKIDVDKEWRKRGGARRFNLLDMYTDEENQRIAQFQVYVDEHARIARQNKAVDETNKRRNERMEKEREFADAKREYWRRYHEEKKSGDGIPPPPQLDAEELAKEERAKIRREVNRNAKHWRMIHKKVLARSVDHLLDIQMIDTRKNMRSTK</sequence>
<evidence type="ECO:0000256" key="2">
    <source>
        <dbReference type="ARBA" id="ARBA00009713"/>
    </source>
</evidence>
<feature type="compositionally biased region" description="Basic and acidic residues" evidence="7">
    <location>
        <begin position="1252"/>
        <end position="1264"/>
    </location>
</feature>
<dbReference type="Pfam" id="PF17034">
    <property type="entry name" value="zinc_ribbon_16"/>
    <property type="match status" value="1"/>
</dbReference>
<feature type="compositionally biased region" description="Basic and acidic residues" evidence="7">
    <location>
        <begin position="1579"/>
        <end position="1604"/>
    </location>
</feature>
<comment type="similarity">
    <text evidence="2">Belongs to the WD repeat mio family.</text>
</comment>
<accession>A0AAV5T4I7</accession>
<feature type="region of interest" description="Disordered" evidence="7">
    <location>
        <begin position="1234"/>
        <end position="1264"/>
    </location>
</feature>
<feature type="compositionally biased region" description="Basic residues" evidence="7">
    <location>
        <begin position="1165"/>
        <end position="1174"/>
    </location>
</feature>
<name>A0AAV5T4I7_9BILA</name>
<evidence type="ECO:0000256" key="5">
    <source>
        <dbReference type="ARBA" id="ARBA00040269"/>
    </source>
</evidence>
<feature type="region of interest" description="Disordered" evidence="7">
    <location>
        <begin position="1569"/>
        <end position="1604"/>
    </location>
</feature>
<dbReference type="InterPro" id="IPR001680">
    <property type="entry name" value="WD40_rpt"/>
</dbReference>
<feature type="compositionally biased region" description="Basic residues" evidence="7">
    <location>
        <begin position="716"/>
        <end position="727"/>
    </location>
</feature>
<dbReference type="GO" id="GO:0005774">
    <property type="term" value="C:vacuolar membrane"/>
    <property type="evidence" value="ECO:0007669"/>
    <property type="project" value="TreeGrafter"/>
</dbReference>
<feature type="region of interest" description="Disordered" evidence="7">
    <location>
        <begin position="821"/>
        <end position="849"/>
    </location>
</feature>
<feature type="domain" description="GATOR2 complex protein MIO zinc-ribbon like" evidence="8">
    <location>
        <begin position="970"/>
        <end position="1002"/>
    </location>
</feature>
<reference evidence="9" key="1">
    <citation type="submission" date="2023-10" db="EMBL/GenBank/DDBJ databases">
        <title>Genome assembly of Pristionchus species.</title>
        <authorList>
            <person name="Yoshida K."/>
            <person name="Sommer R.J."/>
        </authorList>
    </citation>
    <scope>NUCLEOTIDE SEQUENCE</scope>
    <source>
        <strain evidence="9">RS0144</strain>
    </source>
</reference>
<protein>
    <recommendedName>
        <fullName evidence="5">GATOR2 complex protein WDR24</fullName>
    </recommendedName>
</protein>
<evidence type="ECO:0000256" key="1">
    <source>
        <dbReference type="ARBA" id="ARBA00008134"/>
    </source>
</evidence>
<proteinExistence type="inferred from homology"/>
<dbReference type="GO" id="GO:0005829">
    <property type="term" value="C:cytosol"/>
    <property type="evidence" value="ECO:0007669"/>
    <property type="project" value="TreeGrafter"/>
</dbReference>
<dbReference type="GO" id="GO:0016239">
    <property type="term" value="P:positive regulation of macroautophagy"/>
    <property type="evidence" value="ECO:0007669"/>
    <property type="project" value="TreeGrafter"/>
</dbReference>
<feature type="region of interest" description="Disordered" evidence="7">
    <location>
        <begin position="441"/>
        <end position="493"/>
    </location>
</feature>
<dbReference type="Pfam" id="PF00400">
    <property type="entry name" value="WD40"/>
    <property type="match status" value="2"/>
</dbReference>
<feature type="region of interest" description="Disordered" evidence="7">
    <location>
        <begin position="1321"/>
        <end position="1343"/>
    </location>
</feature>
<evidence type="ECO:0000259" key="8">
    <source>
        <dbReference type="Pfam" id="PF17034"/>
    </source>
</evidence>
<feature type="non-terminal residue" evidence="9">
    <location>
        <position position="1"/>
    </location>
</feature>
<feature type="region of interest" description="Disordered" evidence="7">
    <location>
        <begin position="20"/>
        <end position="40"/>
    </location>
</feature>
<dbReference type="GO" id="GO:1904263">
    <property type="term" value="P:positive regulation of TORC1 signaling"/>
    <property type="evidence" value="ECO:0007669"/>
    <property type="project" value="TreeGrafter"/>
</dbReference>
<evidence type="ECO:0000313" key="9">
    <source>
        <dbReference type="EMBL" id="GMS90425.1"/>
    </source>
</evidence>
<feature type="compositionally biased region" description="Basic and acidic residues" evidence="7">
    <location>
        <begin position="728"/>
        <end position="740"/>
    </location>
</feature>
<dbReference type="SMART" id="SM00320">
    <property type="entry name" value="WD40"/>
    <property type="match status" value="7"/>
</dbReference>
<dbReference type="InterPro" id="IPR015943">
    <property type="entry name" value="WD40/YVTN_repeat-like_dom_sf"/>
</dbReference>
<feature type="region of interest" description="Disordered" evidence="7">
    <location>
        <begin position="1122"/>
        <end position="1196"/>
    </location>
</feature>
<dbReference type="InterPro" id="IPR037590">
    <property type="entry name" value="WDR24"/>
</dbReference>
<dbReference type="InterPro" id="IPR031488">
    <property type="entry name" value="Zn_ribbon_mio"/>
</dbReference>
<evidence type="ECO:0000256" key="3">
    <source>
        <dbReference type="ARBA" id="ARBA00022574"/>
    </source>
</evidence>
<dbReference type="PROSITE" id="PS50082">
    <property type="entry name" value="WD_REPEATS_2"/>
    <property type="match status" value="2"/>
</dbReference>
<dbReference type="EMBL" id="BTSX01000003">
    <property type="protein sequence ID" value="GMS90425.1"/>
    <property type="molecule type" value="Genomic_DNA"/>
</dbReference>
<dbReference type="GO" id="GO:0061700">
    <property type="term" value="C:GATOR2 complex"/>
    <property type="evidence" value="ECO:0007669"/>
    <property type="project" value="TreeGrafter"/>
</dbReference>
<dbReference type="CDD" id="cd16488">
    <property type="entry name" value="mRING-H2-C3H3C2_Mio-like"/>
    <property type="match status" value="1"/>
</dbReference>
<organism evidence="9 10">
    <name type="scientific">Pristionchus entomophagus</name>
    <dbReference type="NCBI Taxonomy" id="358040"/>
    <lineage>
        <taxon>Eukaryota</taxon>
        <taxon>Metazoa</taxon>
        <taxon>Ecdysozoa</taxon>
        <taxon>Nematoda</taxon>
        <taxon>Chromadorea</taxon>
        <taxon>Rhabditida</taxon>
        <taxon>Rhabditina</taxon>
        <taxon>Diplogasteromorpha</taxon>
        <taxon>Diplogasteroidea</taxon>
        <taxon>Neodiplogasteridae</taxon>
        <taxon>Pristionchus</taxon>
    </lineage>
</organism>
<dbReference type="Proteomes" id="UP001432027">
    <property type="component" value="Unassembled WGS sequence"/>
</dbReference>
<dbReference type="Gene3D" id="2.130.10.10">
    <property type="entry name" value="YVTN repeat-like/Quinoprotein amine dehydrogenase"/>
    <property type="match status" value="2"/>
</dbReference>
<keyword evidence="3 6" id="KW-0853">WD repeat</keyword>
<comment type="similarity">
    <text evidence="1">Belongs to the WD repeat WDR24 family.</text>
</comment>
<feature type="compositionally biased region" description="Acidic residues" evidence="7">
    <location>
        <begin position="699"/>
        <end position="709"/>
    </location>
</feature>
<evidence type="ECO:0000256" key="6">
    <source>
        <dbReference type="PROSITE-ProRule" id="PRU00221"/>
    </source>
</evidence>
<comment type="caution">
    <text evidence="9">The sequence shown here is derived from an EMBL/GenBank/DDBJ whole genome shotgun (WGS) entry which is preliminary data.</text>
</comment>